<name>A0AAU7GFH6_9MICO</name>
<keyword evidence="1" id="KW-0812">Transmembrane</keyword>
<keyword evidence="1" id="KW-0472">Membrane</keyword>
<dbReference type="RefSeq" id="WP_348789593.1">
    <property type="nucleotide sequence ID" value="NZ_CP157390.1"/>
</dbReference>
<evidence type="ECO:0000313" key="2">
    <source>
        <dbReference type="EMBL" id="XBM49682.1"/>
    </source>
</evidence>
<keyword evidence="1" id="KW-1133">Transmembrane helix</keyword>
<gene>
    <name evidence="2" type="ORF">AAME72_07405</name>
</gene>
<dbReference type="AlphaFoldDB" id="A0AAU7GFH6"/>
<feature type="transmembrane region" description="Helical" evidence="1">
    <location>
        <begin position="27"/>
        <end position="53"/>
    </location>
</feature>
<protein>
    <recommendedName>
        <fullName evidence="3">Integral membrane protein</fullName>
    </recommendedName>
</protein>
<sequence>MTTLEHRIPLRGVARNRGVFASLAGNAYLRLIAVLVVIAAGAALLTVGIGLALDVIVPVLFGDELHALAALLPHG</sequence>
<accession>A0AAU7GFH6</accession>
<reference evidence="2" key="1">
    <citation type="submission" date="2024-05" db="EMBL/GenBank/DDBJ databases">
        <title>The Natural Products Discovery Center: Release of the First 8490 Sequenced Strains for Exploring Actinobacteria Biosynthetic Diversity.</title>
        <authorList>
            <person name="Kalkreuter E."/>
            <person name="Kautsar S.A."/>
            <person name="Yang D."/>
            <person name="Bader C.D."/>
            <person name="Teijaro C.N."/>
            <person name="Fluegel L."/>
            <person name="Davis C.M."/>
            <person name="Simpson J.R."/>
            <person name="Lauterbach L."/>
            <person name="Steele A.D."/>
            <person name="Gui C."/>
            <person name="Meng S."/>
            <person name="Li G."/>
            <person name="Viehrig K."/>
            <person name="Ye F."/>
            <person name="Su P."/>
            <person name="Kiefer A.F."/>
            <person name="Nichols A."/>
            <person name="Cepeda A.J."/>
            <person name="Yan W."/>
            <person name="Fan B."/>
            <person name="Jiang Y."/>
            <person name="Adhikari A."/>
            <person name="Zheng C.-J."/>
            <person name="Schuster L."/>
            <person name="Cowan T.M."/>
            <person name="Smanski M.J."/>
            <person name="Chevrette M.G."/>
            <person name="de Carvalho L.P.S."/>
            <person name="Shen B."/>
        </authorList>
    </citation>
    <scope>NUCLEOTIDE SEQUENCE</scope>
    <source>
        <strain evidence="2">NPDC080035</strain>
    </source>
</reference>
<evidence type="ECO:0008006" key="3">
    <source>
        <dbReference type="Google" id="ProtNLM"/>
    </source>
</evidence>
<dbReference type="EMBL" id="CP157390">
    <property type="protein sequence ID" value="XBM49682.1"/>
    <property type="molecule type" value="Genomic_DNA"/>
</dbReference>
<evidence type="ECO:0000256" key="1">
    <source>
        <dbReference type="SAM" id="Phobius"/>
    </source>
</evidence>
<organism evidence="2">
    <name type="scientific">Leifsonia sp. NPDC080035</name>
    <dbReference type="NCBI Taxonomy" id="3143936"/>
    <lineage>
        <taxon>Bacteria</taxon>
        <taxon>Bacillati</taxon>
        <taxon>Actinomycetota</taxon>
        <taxon>Actinomycetes</taxon>
        <taxon>Micrococcales</taxon>
        <taxon>Microbacteriaceae</taxon>
        <taxon>Leifsonia</taxon>
    </lineage>
</organism>
<proteinExistence type="predicted"/>